<dbReference type="Gene3D" id="3.20.20.210">
    <property type="match status" value="1"/>
</dbReference>
<name>A0A2K8L6D4_9PROT</name>
<evidence type="ECO:0000259" key="1">
    <source>
        <dbReference type="Pfam" id="PF01208"/>
    </source>
</evidence>
<accession>A0A2K8L6D4</accession>
<reference evidence="2 3" key="1">
    <citation type="submission" date="2016-12" db="EMBL/GenBank/DDBJ databases">
        <title>Isolation and genomic insights into novel planktonic Zetaproteobacteria from stratified waters of the Chesapeake Bay.</title>
        <authorList>
            <person name="McAllister S.M."/>
            <person name="Kato S."/>
            <person name="Chan C.S."/>
            <person name="Chiu B.K."/>
            <person name="Field E.K."/>
        </authorList>
    </citation>
    <scope>NUCLEOTIDE SEQUENCE [LARGE SCALE GENOMIC DNA]</scope>
    <source>
        <strain evidence="2 3">CP-8</strain>
    </source>
</reference>
<dbReference type="AlphaFoldDB" id="A0A2K8L6D4"/>
<gene>
    <name evidence="2" type="ORF">Ga0123462_2043</name>
</gene>
<dbReference type="GO" id="GO:0004853">
    <property type="term" value="F:uroporphyrinogen decarboxylase activity"/>
    <property type="evidence" value="ECO:0007669"/>
    <property type="project" value="UniProtKB-EC"/>
</dbReference>
<dbReference type="EMBL" id="CP018800">
    <property type="protein sequence ID" value="ATX82880.1"/>
    <property type="molecule type" value="Genomic_DNA"/>
</dbReference>
<dbReference type="CDD" id="cd03465">
    <property type="entry name" value="URO-D_like"/>
    <property type="match status" value="1"/>
</dbReference>
<dbReference type="RefSeq" id="WP_100266177.1">
    <property type="nucleotide sequence ID" value="NZ_CP018800.1"/>
</dbReference>
<dbReference type="EC" id="4.1.1.37" evidence="2"/>
<dbReference type="Pfam" id="PF01208">
    <property type="entry name" value="URO-D"/>
    <property type="match status" value="1"/>
</dbReference>
<organism evidence="2 3">
    <name type="scientific">Mariprofundus ferrinatatus</name>
    <dbReference type="NCBI Taxonomy" id="1921087"/>
    <lineage>
        <taxon>Bacteria</taxon>
        <taxon>Pseudomonadati</taxon>
        <taxon>Pseudomonadota</taxon>
        <taxon>Candidatius Mariprofundia</taxon>
        <taxon>Mariprofundales</taxon>
        <taxon>Mariprofundaceae</taxon>
        <taxon>Mariprofundus</taxon>
    </lineage>
</organism>
<dbReference type="Proteomes" id="UP000231637">
    <property type="component" value="Chromosome"/>
</dbReference>
<dbReference type="InterPro" id="IPR052024">
    <property type="entry name" value="Methanogen_methyltrans"/>
</dbReference>
<keyword evidence="3" id="KW-1185">Reference proteome</keyword>
<keyword evidence="2" id="KW-0456">Lyase</keyword>
<evidence type="ECO:0000313" key="2">
    <source>
        <dbReference type="EMBL" id="ATX82880.1"/>
    </source>
</evidence>
<dbReference type="PANTHER" id="PTHR47099:SF1">
    <property type="entry name" value="METHYLCOBAMIDE:COM METHYLTRANSFERASE MTBA"/>
    <property type="match status" value="1"/>
</dbReference>
<protein>
    <submittedName>
        <fullName evidence="2">Uroporphyrinogen decarboxylase</fullName>
        <ecNumber evidence="2">4.1.1.37</ecNumber>
    </submittedName>
</protein>
<dbReference type="SUPFAM" id="SSF51726">
    <property type="entry name" value="UROD/MetE-like"/>
    <property type="match status" value="1"/>
</dbReference>
<dbReference type="OrthoDB" id="9780425at2"/>
<sequence length="343" mass="38435">MITGMDRLVAAINGEKSDRIPVFCNLLDQGAAELGIDSLEEYYANGEHVAEAQLRMREKYGHDNVWSLFYVGKEAELLGCEKIIFSKSGPPNVEDFVIKSYDDIVNLEIPDDISTHPGFEENLKCLKILKREVGGKYPICAYITAGMTLPAILMGMDKWLELLLMGPADIRDLLLEKCSDFFRKEIKAFRDNGADVCVYSNPFGSTDFVSLKQFEALSMPWMKRDIEPGGVGGLVYYCGSSRFNKVIDRVIEELGIGVFYLSPKDDIAEAKKIINGRGLTCGVINDIKLVSWSREEIRAEVKRMCDAGMPGGKFLFGTLVMPYDIPEQNIRTMLEAAYEYGSY</sequence>
<feature type="domain" description="Uroporphyrinogen decarboxylase (URO-D)" evidence="1">
    <location>
        <begin position="4"/>
        <end position="340"/>
    </location>
</feature>
<evidence type="ECO:0000313" key="3">
    <source>
        <dbReference type="Proteomes" id="UP000231637"/>
    </source>
</evidence>
<dbReference type="InterPro" id="IPR038071">
    <property type="entry name" value="UROD/MetE-like_sf"/>
</dbReference>
<dbReference type="InterPro" id="IPR000257">
    <property type="entry name" value="Uroporphyrinogen_deCOase"/>
</dbReference>
<dbReference type="KEGG" id="mfn:Ga0123462_2043"/>
<proteinExistence type="predicted"/>
<dbReference type="GO" id="GO:0006779">
    <property type="term" value="P:porphyrin-containing compound biosynthetic process"/>
    <property type="evidence" value="ECO:0007669"/>
    <property type="project" value="InterPro"/>
</dbReference>
<dbReference type="PANTHER" id="PTHR47099">
    <property type="entry name" value="METHYLCOBAMIDE:COM METHYLTRANSFERASE MTBA"/>
    <property type="match status" value="1"/>
</dbReference>